<evidence type="ECO:0000256" key="7">
    <source>
        <dbReference type="ARBA" id="ARBA00023136"/>
    </source>
</evidence>
<dbReference type="Pfam" id="PF03023">
    <property type="entry name" value="MurJ"/>
    <property type="match status" value="1"/>
</dbReference>
<dbReference type="PANTHER" id="PTHR47019">
    <property type="entry name" value="LIPID II FLIPPASE MURJ"/>
    <property type="match status" value="1"/>
</dbReference>
<keyword evidence="5 8" id="KW-0573">Peptidoglycan synthesis</keyword>
<keyword evidence="8" id="KW-0813">Transport</keyword>
<dbReference type="GO" id="GO:0034204">
    <property type="term" value="P:lipid translocation"/>
    <property type="evidence" value="ECO:0007669"/>
    <property type="project" value="TreeGrafter"/>
</dbReference>
<evidence type="ECO:0000256" key="2">
    <source>
        <dbReference type="ARBA" id="ARBA00022475"/>
    </source>
</evidence>
<dbReference type="PRINTS" id="PR01806">
    <property type="entry name" value="VIRFACTRMVIN"/>
</dbReference>
<keyword evidence="2 8" id="KW-1003">Cell membrane</keyword>
<evidence type="ECO:0000256" key="1">
    <source>
        <dbReference type="ARBA" id="ARBA00004651"/>
    </source>
</evidence>
<organism evidence="10 11">
    <name type="scientific">Candidatus Roizmanbacteria bacterium GW2011_GWA2_36_23</name>
    <dbReference type="NCBI Taxonomy" id="1618480"/>
    <lineage>
        <taxon>Bacteria</taxon>
        <taxon>Candidatus Roizmaniibacteriota</taxon>
    </lineage>
</organism>
<evidence type="ECO:0000256" key="9">
    <source>
        <dbReference type="SAM" id="Phobius"/>
    </source>
</evidence>
<feature type="transmembrane region" description="Helical" evidence="9">
    <location>
        <begin position="168"/>
        <end position="190"/>
    </location>
</feature>
<dbReference type="GO" id="GO:0015648">
    <property type="term" value="F:lipid-linked peptidoglycan transporter activity"/>
    <property type="evidence" value="ECO:0007669"/>
    <property type="project" value="UniProtKB-UniRule"/>
</dbReference>
<dbReference type="NCBIfam" id="TIGR01695">
    <property type="entry name" value="murJ_mviN"/>
    <property type="match status" value="1"/>
</dbReference>
<dbReference type="AlphaFoldDB" id="A0A0G0GQ21"/>
<feature type="transmembrane region" description="Helical" evidence="9">
    <location>
        <begin position="96"/>
        <end position="118"/>
    </location>
</feature>
<feature type="transmembrane region" description="Helical" evidence="9">
    <location>
        <begin position="65"/>
        <end position="84"/>
    </location>
</feature>
<feature type="transmembrane region" description="Helical" evidence="9">
    <location>
        <begin position="20"/>
        <end position="39"/>
    </location>
</feature>
<feature type="transmembrane region" description="Helical" evidence="9">
    <location>
        <begin position="357"/>
        <end position="379"/>
    </location>
</feature>
<proteinExistence type="inferred from homology"/>
<comment type="caution">
    <text evidence="10">The sequence shown here is derived from an EMBL/GenBank/DDBJ whole genome shotgun (WGS) entry which is preliminary data.</text>
</comment>
<keyword evidence="3 9" id="KW-0812">Transmembrane</keyword>
<evidence type="ECO:0000256" key="8">
    <source>
        <dbReference type="PIRNR" id="PIRNR002869"/>
    </source>
</evidence>
<gene>
    <name evidence="10" type="ORF">US11_C0003G0052</name>
</gene>
<dbReference type="Proteomes" id="UP000034344">
    <property type="component" value="Unassembled WGS sequence"/>
</dbReference>
<feature type="transmembrane region" description="Helical" evidence="9">
    <location>
        <begin position="196"/>
        <end position="226"/>
    </location>
</feature>
<keyword evidence="7 8" id="KW-0472">Membrane</keyword>
<dbReference type="GO" id="GO:0005886">
    <property type="term" value="C:plasma membrane"/>
    <property type="evidence" value="ECO:0007669"/>
    <property type="project" value="UniProtKB-SubCell"/>
</dbReference>
<dbReference type="GO" id="GO:0071555">
    <property type="term" value="P:cell wall organization"/>
    <property type="evidence" value="ECO:0007669"/>
    <property type="project" value="UniProtKB-UniRule"/>
</dbReference>
<protein>
    <recommendedName>
        <fullName evidence="8">Lipid II flippase</fullName>
    </recommendedName>
</protein>
<sequence>MNELFNKTKTFIFSKQRSIFSSAILLSGTIVLARFFGFFRYRVLASYFTKEQLDIFFASFRIPDLIFEILITGAFTSSFIPLFIKYQKNKKELNENISSIINFIILLMILTIAILFVWMHPLISFITPGFSKEKIELIVYYSRLLLLGQLPFLILGNFLTGIGQANKFFFLSAIAPVLYNVAIIITTVFFSSQLWLLAPVLGVIFGAFFLFVTQLPILTITEYTYLPIVKKSKSIIEFLRMVIPRTLTVMVAQLDATIDLTLTTILGAGSYTVFYLAQHLQLLPVSVIGVAFGQASLPYLSEIFLEKRTEEFKKIVIDSILNLLFLTIPIMSFFIFARTPLIRLFFGAQKFDWDATVQTAVTLSYFSLSLPFHAIYYFITRCFYAILDSRTPFYIGVATIIINALLSLIFIFIFKLPVWALAISFSISMTLNVIILTIILSYKLHGLAYKFMAIEIFKICVATFLSSVASYLTIKMLDKLILDTSRTINVFFLLVIAIFIYGLLYLFLSWVLDIKELYLITKLITKAKEYQKRFLEIYSEYE</sequence>
<evidence type="ECO:0000256" key="6">
    <source>
        <dbReference type="ARBA" id="ARBA00022989"/>
    </source>
</evidence>
<comment type="function">
    <text evidence="8">Involved in peptidoglycan biosynthesis. Transports lipid-linked peptidoglycan precursors from the inner to the outer leaflet of the cytoplasmic membrane.</text>
</comment>
<feature type="transmembrane region" description="Helical" evidence="9">
    <location>
        <begin position="138"/>
        <end position="156"/>
    </location>
</feature>
<evidence type="ECO:0000256" key="3">
    <source>
        <dbReference type="ARBA" id="ARBA00022692"/>
    </source>
</evidence>
<feature type="transmembrane region" description="Helical" evidence="9">
    <location>
        <begin position="490"/>
        <end position="512"/>
    </location>
</feature>
<feature type="transmembrane region" description="Helical" evidence="9">
    <location>
        <begin position="456"/>
        <end position="474"/>
    </location>
</feature>
<dbReference type="EMBL" id="LBRS01000003">
    <property type="protein sequence ID" value="KKQ01909.1"/>
    <property type="molecule type" value="Genomic_DNA"/>
</dbReference>
<evidence type="ECO:0000256" key="4">
    <source>
        <dbReference type="ARBA" id="ARBA00022960"/>
    </source>
</evidence>
<comment type="subcellular location">
    <subcellularLocation>
        <location evidence="1">Cell membrane</location>
        <topology evidence="1">Multi-pass membrane protein</topology>
    </subcellularLocation>
</comment>
<feature type="transmembrane region" description="Helical" evidence="9">
    <location>
        <begin position="320"/>
        <end position="337"/>
    </location>
</feature>
<feature type="transmembrane region" description="Helical" evidence="9">
    <location>
        <begin position="391"/>
        <end position="413"/>
    </location>
</feature>
<dbReference type="InterPro" id="IPR004268">
    <property type="entry name" value="MurJ"/>
</dbReference>
<dbReference type="InterPro" id="IPR051050">
    <property type="entry name" value="Lipid_II_flippase_MurJ/MviN"/>
</dbReference>
<reference evidence="10 11" key="1">
    <citation type="journal article" date="2015" name="Nature">
        <title>rRNA introns, odd ribosomes, and small enigmatic genomes across a large radiation of phyla.</title>
        <authorList>
            <person name="Brown C.T."/>
            <person name="Hug L.A."/>
            <person name="Thomas B.C."/>
            <person name="Sharon I."/>
            <person name="Castelle C.J."/>
            <person name="Singh A."/>
            <person name="Wilkins M.J."/>
            <person name="Williams K.H."/>
            <person name="Banfield J.F."/>
        </authorList>
    </citation>
    <scope>NUCLEOTIDE SEQUENCE [LARGE SCALE GENOMIC DNA]</scope>
</reference>
<keyword evidence="8" id="KW-0961">Cell wall biogenesis/degradation</keyword>
<name>A0A0G0GQ21_9BACT</name>
<dbReference type="STRING" id="1618480.US11_C0003G0052"/>
<dbReference type="PANTHER" id="PTHR47019:SF1">
    <property type="entry name" value="LIPID II FLIPPASE MURJ"/>
    <property type="match status" value="1"/>
</dbReference>
<feature type="transmembrane region" description="Helical" evidence="9">
    <location>
        <begin position="419"/>
        <end position="444"/>
    </location>
</feature>
<accession>A0A0G0GQ21</accession>
<evidence type="ECO:0000313" key="10">
    <source>
        <dbReference type="EMBL" id="KKQ01909.1"/>
    </source>
</evidence>
<keyword evidence="4 8" id="KW-0133">Cell shape</keyword>
<dbReference type="PIRSF" id="PIRSF002869">
    <property type="entry name" value="MviN"/>
    <property type="match status" value="1"/>
</dbReference>
<keyword evidence="6 9" id="KW-1133">Transmembrane helix</keyword>
<evidence type="ECO:0000313" key="11">
    <source>
        <dbReference type="Proteomes" id="UP000034344"/>
    </source>
</evidence>
<comment type="similarity">
    <text evidence="8">Belongs to the MurJ/MviN family.</text>
</comment>
<evidence type="ECO:0000256" key="5">
    <source>
        <dbReference type="ARBA" id="ARBA00022984"/>
    </source>
</evidence>
<dbReference type="GO" id="GO:0009252">
    <property type="term" value="P:peptidoglycan biosynthetic process"/>
    <property type="evidence" value="ECO:0007669"/>
    <property type="project" value="UniProtKB-UniRule"/>
</dbReference>
<dbReference type="GO" id="GO:0008360">
    <property type="term" value="P:regulation of cell shape"/>
    <property type="evidence" value="ECO:0007669"/>
    <property type="project" value="UniProtKB-UniRule"/>
</dbReference>